<evidence type="ECO:0000256" key="4">
    <source>
        <dbReference type="ARBA" id="ARBA00022643"/>
    </source>
</evidence>
<feature type="domain" description="Pyridoxine 5'-phosphate oxidase dimerisation C-terminal" evidence="8">
    <location>
        <begin position="181"/>
        <end position="239"/>
    </location>
</feature>
<comment type="caution">
    <text evidence="9">The sequence shown here is derived from an EMBL/GenBank/DDBJ whole genome shotgun (WGS) entry which is preliminary data.</text>
</comment>
<evidence type="ECO:0000259" key="8">
    <source>
        <dbReference type="Pfam" id="PF10590"/>
    </source>
</evidence>
<dbReference type="InterPro" id="IPR012349">
    <property type="entry name" value="Split_barrel_FMN-bd"/>
</dbReference>
<dbReference type="InterPro" id="IPR019576">
    <property type="entry name" value="Pyridoxamine_oxidase_dimer_C"/>
</dbReference>
<dbReference type="NCBIfam" id="NF004231">
    <property type="entry name" value="PRK05679.1"/>
    <property type="match status" value="1"/>
</dbReference>
<protein>
    <submittedName>
        <fullName evidence="9">Pyridoxamine 5'-phosphate oxidase</fullName>
    </submittedName>
</protein>
<dbReference type="Gene3D" id="2.30.110.10">
    <property type="entry name" value="Electron Transport, Fmn-binding Protein, Chain A"/>
    <property type="match status" value="1"/>
</dbReference>
<feature type="compositionally biased region" description="Low complexity" evidence="6">
    <location>
        <begin position="209"/>
        <end position="228"/>
    </location>
</feature>
<keyword evidence="4" id="KW-0288">FMN</keyword>
<name>A0ABQ2B5W1_9MICO</name>
<dbReference type="Pfam" id="PF01243">
    <property type="entry name" value="PNPOx_N"/>
    <property type="match status" value="1"/>
</dbReference>
<evidence type="ECO:0000313" key="10">
    <source>
        <dbReference type="Proteomes" id="UP000632535"/>
    </source>
</evidence>
<feature type="domain" description="Pyridoxamine 5'-phosphate oxidase N-terminal" evidence="7">
    <location>
        <begin position="43"/>
        <end position="156"/>
    </location>
</feature>
<comment type="similarity">
    <text evidence="2">Belongs to the pyridoxamine 5'-phosphate oxidase family.</text>
</comment>
<dbReference type="EMBL" id="BMDG01000003">
    <property type="protein sequence ID" value="GGI06359.1"/>
    <property type="molecule type" value="Genomic_DNA"/>
</dbReference>
<accession>A0ABQ2B5W1</accession>
<evidence type="ECO:0000256" key="2">
    <source>
        <dbReference type="ARBA" id="ARBA00007301"/>
    </source>
</evidence>
<reference evidence="10" key="1">
    <citation type="journal article" date="2019" name="Int. J. Syst. Evol. Microbiol.">
        <title>The Global Catalogue of Microorganisms (GCM) 10K type strain sequencing project: providing services to taxonomists for standard genome sequencing and annotation.</title>
        <authorList>
            <consortium name="The Broad Institute Genomics Platform"/>
            <consortium name="The Broad Institute Genome Sequencing Center for Infectious Disease"/>
            <person name="Wu L."/>
            <person name="Ma J."/>
        </authorList>
    </citation>
    <scope>NUCLEOTIDE SEQUENCE [LARGE SCALE GENOMIC DNA]</scope>
    <source>
        <strain evidence="10">CCM 8653</strain>
    </source>
</reference>
<keyword evidence="10" id="KW-1185">Reference proteome</keyword>
<keyword evidence="3" id="KW-0285">Flavoprotein</keyword>
<proteinExistence type="inferred from homology"/>
<dbReference type="PANTHER" id="PTHR10851:SF0">
    <property type="entry name" value="PYRIDOXINE-5'-PHOSPHATE OXIDASE"/>
    <property type="match status" value="1"/>
</dbReference>
<evidence type="ECO:0000313" key="9">
    <source>
        <dbReference type="EMBL" id="GGI06359.1"/>
    </source>
</evidence>
<keyword evidence="5" id="KW-0560">Oxidoreductase</keyword>
<evidence type="ECO:0000256" key="1">
    <source>
        <dbReference type="ARBA" id="ARBA00001917"/>
    </source>
</evidence>
<comment type="cofactor">
    <cofactor evidence="1">
        <name>FMN</name>
        <dbReference type="ChEBI" id="CHEBI:58210"/>
    </cofactor>
</comment>
<evidence type="ECO:0000256" key="6">
    <source>
        <dbReference type="SAM" id="MobiDB-lite"/>
    </source>
</evidence>
<gene>
    <name evidence="9" type="primary">pdxH</name>
    <name evidence="9" type="ORF">GCM10007368_10770</name>
</gene>
<sequence length="239" mass="25531">MTFRDRLRALPTFPPGLPPFGVDLDDLDAAPATPQALFTRWFDDALAAGVGAPHAATLSTADAGGRVHARTLVLKDVTADGWWFAGHAASPKGHDLTANPHASLTFFWRDLGRQVRVQGSARPAGGDAGAADFRARPEGSRAAGLVGHQSEPLGSPAEYRHAFAERLEEARADPGAVAPTWTAWTLVPAEVEFWQASDDKGQARLRYRSSPATSGATPATPTTTSMTTMNPWTKELLWP</sequence>
<dbReference type="PANTHER" id="PTHR10851">
    <property type="entry name" value="PYRIDOXINE-5-PHOSPHATE OXIDASE"/>
    <property type="match status" value="1"/>
</dbReference>
<evidence type="ECO:0000256" key="5">
    <source>
        <dbReference type="ARBA" id="ARBA00023002"/>
    </source>
</evidence>
<dbReference type="Pfam" id="PF10590">
    <property type="entry name" value="PNP_phzG_C"/>
    <property type="match status" value="1"/>
</dbReference>
<evidence type="ECO:0000256" key="3">
    <source>
        <dbReference type="ARBA" id="ARBA00022630"/>
    </source>
</evidence>
<feature type="region of interest" description="Disordered" evidence="6">
    <location>
        <begin position="207"/>
        <end position="232"/>
    </location>
</feature>
<dbReference type="InterPro" id="IPR000659">
    <property type="entry name" value="Pyridox_Oxase"/>
</dbReference>
<evidence type="ECO:0000259" key="7">
    <source>
        <dbReference type="Pfam" id="PF01243"/>
    </source>
</evidence>
<dbReference type="Proteomes" id="UP000632535">
    <property type="component" value="Unassembled WGS sequence"/>
</dbReference>
<dbReference type="SUPFAM" id="SSF50475">
    <property type="entry name" value="FMN-binding split barrel"/>
    <property type="match status" value="1"/>
</dbReference>
<dbReference type="PIRSF" id="PIRSF000190">
    <property type="entry name" value="Pyd_amn-ph_oxd"/>
    <property type="match status" value="1"/>
</dbReference>
<organism evidence="9 10">
    <name type="scientific">Isoptericola cucumis</name>
    <dbReference type="NCBI Taxonomy" id="1776856"/>
    <lineage>
        <taxon>Bacteria</taxon>
        <taxon>Bacillati</taxon>
        <taxon>Actinomycetota</taxon>
        <taxon>Actinomycetes</taxon>
        <taxon>Micrococcales</taxon>
        <taxon>Promicromonosporaceae</taxon>
        <taxon>Isoptericola</taxon>
    </lineage>
</organism>
<dbReference type="InterPro" id="IPR011576">
    <property type="entry name" value="Pyridox_Oxase_N"/>
</dbReference>
<dbReference type="RefSeq" id="WP_188522636.1">
    <property type="nucleotide sequence ID" value="NZ_BMDG01000003.1"/>
</dbReference>